<dbReference type="Proteomes" id="UP000001505">
    <property type="component" value="Chromosome"/>
</dbReference>
<evidence type="ECO:0000256" key="11">
    <source>
        <dbReference type="ARBA" id="ARBA00023136"/>
    </source>
</evidence>
<keyword evidence="5" id="KW-0813">Transport</keyword>
<evidence type="ECO:0000313" key="18">
    <source>
        <dbReference type="EMBL" id="ADI37857.1"/>
    </source>
</evidence>
<evidence type="ECO:0000256" key="17">
    <source>
        <dbReference type="SAM" id="Phobius"/>
    </source>
</evidence>
<dbReference type="GO" id="GO:0005886">
    <property type="term" value="C:plasma membrane"/>
    <property type="evidence" value="ECO:0007669"/>
    <property type="project" value="UniProtKB-SubCell"/>
</dbReference>
<dbReference type="STRING" id="716544.wcw_0486"/>
<evidence type="ECO:0000256" key="13">
    <source>
        <dbReference type="ARBA" id="ARBA00030071"/>
    </source>
</evidence>
<evidence type="ECO:0000313" key="19">
    <source>
        <dbReference type="Proteomes" id="UP000001505"/>
    </source>
</evidence>
<dbReference type="GO" id="GO:0009486">
    <property type="term" value="F:cytochrome bo3 ubiquinol oxidase activity"/>
    <property type="evidence" value="ECO:0007669"/>
    <property type="project" value="InterPro"/>
</dbReference>
<dbReference type="GO" id="GO:0015078">
    <property type="term" value="F:proton transmembrane transporter activity"/>
    <property type="evidence" value="ECO:0007669"/>
    <property type="project" value="TreeGrafter"/>
</dbReference>
<evidence type="ECO:0000256" key="8">
    <source>
        <dbReference type="ARBA" id="ARBA00022982"/>
    </source>
</evidence>
<dbReference type="PANTHER" id="PTHR36835:SF1">
    <property type="entry name" value="CYTOCHROME BO(3) UBIQUINOL OXIDASE SUBUNIT 4"/>
    <property type="match status" value="1"/>
</dbReference>
<evidence type="ECO:0000256" key="6">
    <source>
        <dbReference type="ARBA" id="ARBA00022475"/>
    </source>
</evidence>
<evidence type="ECO:0000256" key="2">
    <source>
        <dbReference type="ARBA" id="ARBA00008079"/>
    </source>
</evidence>
<keyword evidence="7 17" id="KW-0812">Transmembrane</keyword>
<dbReference type="PANTHER" id="PTHR36835">
    <property type="entry name" value="CYTOCHROME BO(3) UBIQUINOL OXIDASE SUBUNIT 4"/>
    <property type="match status" value="1"/>
</dbReference>
<comment type="subcellular location">
    <subcellularLocation>
        <location evidence="1">Cell membrane</location>
        <topology evidence="1">Multi-pass membrane protein</topology>
    </subcellularLocation>
</comment>
<reference evidence="18 19" key="1">
    <citation type="journal article" date="2010" name="PLoS ONE">
        <title>The Waddlia genome: a window into chlamydial biology.</title>
        <authorList>
            <person name="Bertelli C."/>
            <person name="Collyn F."/>
            <person name="Croxatto A."/>
            <person name="Ruckert C."/>
            <person name="Polkinghorne A."/>
            <person name="Kebbi-Beghdadi C."/>
            <person name="Goesmann A."/>
            <person name="Vaughan L."/>
            <person name="Greub G."/>
        </authorList>
    </citation>
    <scope>NUCLEOTIDE SEQUENCE [LARGE SCALE GENOMIC DNA]</scope>
    <source>
        <strain evidence="19">ATCC VR-1470 / WSU 86-1044</strain>
    </source>
</reference>
<evidence type="ECO:0000256" key="16">
    <source>
        <dbReference type="ARBA" id="ARBA00032185"/>
    </source>
</evidence>
<dbReference type="eggNOG" id="COG3125">
    <property type="taxonomic scope" value="Bacteria"/>
</dbReference>
<evidence type="ECO:0000256" key="12">
    <source>
        <dbReference type="ARBA" id="ARBA00025694"/>
    </source>
</evidence>
<proteinExistence type="inferred from homology"/>
<comment type="function">
    <text evidence="12">Cytochrome bo(3) ubiquinol terminal oxidase is the component of the aerobic respiratory chain of E.coli that predominates when cells are grown at high aeration. Has proton pump activity across the membrane in addition to electron transfer, pumping 2 protons/electron.</text>
</comment>
<dbReference type="NCBIfam" id="TIGR02847">
    <property type="entry name" value="CyoD"/>
    <property type="match status" value="1"/>
</dbReference>
<evidence type="ECO:0000256" key="9">
    <source>
        <dbReference type="ARBA" id="ARBA00022989"/>
    </source>
</evidence>
<keyword evidence="11 17" id="KW-0472">Membrane</keyword>
<protein>
    <recommendedName>
        <fullName evidence="4">Cytochrome bo(3) ubiquinol oxidase subunit 4</fullName>
    </recommendedName>
    <alternativeName>
        <fullName evidence="16">Cytochrome o ubiquinol oxidase subunit 4</fullName>
    </alternativeName>
    <alternativeName>
        <fullName evidence="13">Oxidase bo(3) subunit 4</fullName>
    </alternativeName>
    <alternativeName>
        <fullName evidence="14">Ubiquinol oxidase polypeptide IV</fullName>
    </alternativeName>
    <alternativeName>
        <fullName evidence="15">Ubiquinol oxidase subunit 4</fullName>
    </alternativeName>
</protein>
<dbReference type="AlphaFoldDB" id="D6YUP6"/>
<dbReference type="GO" id="GO:0019646">
    <property type="term" value="P:aerobic electron transport chain"/>
    <property type="evidence" value="ECO:0007669"/>
    <property type="project" value="TreeGrafter"/>
</dbReference>
<comment type="subunit">
    <text evidence="3">Heterooctamer of two A chains, two B chains, two C chains and two D chains.</text>
</comment>
<organism evidence="18 19">
    <name type="scientific">Waddlia chondrophila (strain ATCC VR-1470 / WSU 86-1044)</name>
    <dbReference type="NCBI Taxonomy" id="716544"/>
    <lineage>
        <taxon>Bacteria</taxon>
        <taxon>Pseudomonadati</taxon>
        <taxon>Chlamydiota</taxon>
        <taxon>Chlamydiia</taxon>
        <taxon>Parachlamydiales</taxon>
        <taxon>Waddliaceae</taxon>
        <taxon>Waddlia</taxon>
    </lineage>
</organism>
<dbReference type="Pfam" id="PF03626">
    <property type="entry name" value="COX4_pro"/>
    <property type="match status" value="1"/>
</dbReference>
<dbReference type="GO" id="GO:0009319">
    <property type="term" value="C:cytochrome o ubiquinol oxidase complex"/>
    <property type="evidence" value="ECO:0007669"/>
    <property type="project" value="TreeGrafter"/>
</dbReference>
<dbReference type="GO" id="GO:0015990">
    <property type="term" value="P:electron transport coupled proton transport"/>
    <property type="evidence" value="ECO:0007669"/>
    <property type="project" value="InterPro"/>
</dbReference>
<evidence type="ECO:0000256" key="4">
    <source>
        <dbReference type="ARBA" id="ARBA00014689"/>
    </source>
</evidence>
<evidence type="ECO:0000256" key="10">
    <source>
        <dbReference type="ARBA" id="ARBA00023002"/>
    </source>
</evidence>
<dbReference type="InterPro" id="IPR005171">
    <property type="entry name" value="Cyt_c_oxidase_su4_prok"/>
</dbReference>
<evidence type="ECO:0000256" key="1">
    <source>
        <dbReference type="ARBA" id="ARBA00004651"/>
    </source>
</evidence>
<evidence type="ECO:0000256" key="3">
    <source>
        <dbReference type="ARBA" id="ARBA00011700"/>
    </source>
</evidence>
<evidence type="ECO:0000256" key="7">
    <source>
        <dbReference type="ARBA" id="ARBA00022692"/>
    </source>
</evidence>
<feature type="transmembrane region" description="Helical" evidence="17">
    <location>
        <begin position="82"/>
        <end position="102"/>
    </location>
</feature>
<evidence type="ECO:0000256" key="5">
    <source>
        <dbReference type="ARBA" id="ARBA00022448"/>
    </source>
</evidence>
<feature type="transmembrane region" description="Helical" evidence="17">
    <location>
        <begin position="20"/>
        <end position="41"/>
    </location>
</feature>
<keyword evidence="6" id="KW-1003">Cell membrane</keyword>
<keyword evidence="19" id="KW-1185">Reference proteome</keyword>
<comment type="similarity">
    <text evidence="2">Belongs to the cytochrome c oxidase bacterial subunit 4 family.</text>
</comment>
<dbReference type="InterPro" id="IPR014210">
    <property type="entry name" value="Cyt_o_ubiqinol_oxidase_su4"/>
</dbReference>
<dbReference type="EMBL" id="CP001928">
    <property type="protein sequence ID" value="ADI37857.1"/>
    <property type="molecule type" value="Genomic_DNA"/>
</dbReference>
<keyword evidence="9 17" id="KW-1133">Transmembrane helix</keyword>
<evidence type="ECO:0000256" key="14">
    <source>
        <dbReference type="ARBA" id="ARBA00030211"/>
    </source>
</evidence>
<dbReference type="InterPro" id="IPR050968">
    <property type="entry name" value="Cytochrome_c_oxidase_bac_sub4"/>
</dbReference>
<name>D6YUP6_WADCW</name>
<dbReference type="RefSeq" id="WP_013181584.1">
    <property type="nucleotide sequence ID" value="NC_014225.1"/>
</dbReference>
<gene>
    <name evidence="18" type="primary">cyoD</name>
    <name evidence="18" type="ordered locus">wcw_0486</name>
</gene>
<keyword evidence="10 18" id="KW-0560">Oxidoreductase</keyword>
<feature type="transmembrane region" description="Helical" evidence="17">
    <location>
        <begin position="48"/>
        <end position="70"/>
    </location>
</feature>
<sequence>MSTRVSLNEEKKLWHGTYLSYGIGFFVSLVFTSISFLLVAYDAFPPVSLIYTIATLAFLQAVVQLIFFLHLGQEGKPHWETFIFFFMLLILLIIVVGSLWVMNDLNERMMPKHNMTAAHHD</sequence>
<accession>D6YUP6</accession>
<dbReference type="OrthoDB" id="2375888at2"/>
<evidence type="ECO:0000256" key="15">
    <source>
        <dbReference type="ARBA" id="ARBA00031887"/>
    </source>
</evidence>
<dbReference type="HOGENOM" id="CLU_140945_1_1_0"/>
<keyword evidence="8" id="KW-0249">Electron transport</keyword>
<dbReference type="KEGG" id="wch:wcw_0486"/>